<dbReference type="Proteomes" id="UP000822688">
    <property type="component" value="Chromosome 8"/>
</dbReference>
<sequence>MSLISVMDIFCLKSRDDWKKMDSNVLAACCSSIETPIHQRESPPFLPHLHFRVGEQPTLQLLLYVSPVLPASTLTSSLTLLFFIPTVNLSPRYPTSPTGIPHLFSILNSDKAE</sequence>
<keyword evidence="2" id="KW-1185">Reference proteome</keyword>
<protein>
    <submittedName>
        <fullName evidence="1">Uncharacterized protein</fullName>
    </submittedName>
</protein>
<dbReference type="AlphaFoldDB" id="A0A8T0H3L2"/>
<name>A0A8T0H3L2_CERPU</name>
<proteinExistence type="predicted"/>
<comment type="caution">
    <text evidence="1">The sequence shown here is derived from an EMBL/GenBank/DDBJ whole genome shotgun (WGS) entry which is preliminary data.</text>
</comment>
<accession>A0A8T0H3L2</accession>
<organism evidence="1 2">
    <name type="scientific">Ceratodon purpureus</name>
    <name type="common">Fire moss</name>
    <name type="synonym">Dicranum purpureum</name>
    <dbReference type="NCBI Taxonomy" id="3225"/>
    <lineage>
        <taxon>Eukaryota</taxon>
        <taxon>Viridiplantae</taxon>
        <taxon>Streptophyta</taxon>
        <taxon>Embryophyta</taxon>
        <taxon>Bryophyta</taxon>
        <taxon>Bryophytina</taxon>
        <taxon>Bryopsida</taxon>
        <taxon>Dicranidae</taxon>
        <taxon>Pseudoditrichales</taxon>
        <taxon>Ditrichaceae</taxon>
        <taxon>Ceratodon</taxon>
    </lineage>
</organism>
<reference evidence="1" key="1">
    <citation type="submission" date="2020-06" db="EMBL/GenBank/DDBJ databases">
        <title>WGS assembly of Ceratodon purpureus strain R40.</title>
        <authorList>
            <person name="Carey S.B."/>
            <person name="Jenkins J."/>
            <person name="Shu S."/>
            <person name="Lovell J.T."/>
            <person name="Sreedasyam A."/>
            <person name="Maumus F."/>
            <person name="Tiley G.P."/>
            <person name="Fernandez-Pozo N."/>
            <person name="Barry K."/>
            <person name="Chen C."/>
            <person name="Wang M."/>
            <person name="Lipzen A."/>
            <person name="Daum C."/>
            <person name="Saski C.A."/>
            <person name="Payton A.C."/>
            <person name="Mcbreen J.C."/>
            <person name="Conrad R.E."/>
            <person name="Kollar L.M."/>
            <person name="Olsson S."/>
            <person name="Huttunen S."/>
            <person name="Landis J.B."/>
            <person name="Wickett N.J."/>
            <person name="Johnson M.G."/>
            <person name="Rensing S.A."/>
            <person name="Grimwood J."/>
            <person name="Schmutz J."/>
            <person name="Mcdaniel S.F."/>
        </authorList>
    </citation>
    <scope>NUCLEOTIDE SEQUENCE</scope>
    <source>
        <strain evidence="1">R40</strain>
    </source>
</reference>
<evidence type="ECO:0000313" key="2">
    <source>
        <dbReference type="Proteomes" id="UP000822688"/>
    </source>
</evidence>
<evidence type="ECO:0000313" key="1">
    <source>
        <dbReference type="EMBL" id="KAG0563682.1"/>
    </source>
</evidence>
<dbReference type="EMBL" id="CM026429">
    <property type="protein sequence ID" value="KAG0563682.1"/>
    <property type="molecule type" value="Genomic_DNA"/>
</dbReference>
<gene>
    <name evidence="1" type="ORF">KC19_8G050900</name>
</gene>